<dbReference type="SUPFAM" id="SSF53146">
    <property type="entry name" value="Nitrogenase accessory factor-like"/>
    <property type="match status" value="1"/>
</dbReference>
<organism evidence="3">
    <name type="scientific">Wolinella succinogenes (strain ATCC 29543 / DSM 1740 / CCUG 13145 / JCM 31913 / LMG 7466 / NCTC 11488 / FDC 602W)</name>
    <name type="common">Vibrio succinogenes</name>
    <dbReference type="NCBI Taxonomy" id="273121"/>
    <lineage>
        <taxon>Bacteria</taxon>
        <taxon>Pseudomonadati</taxon>
        <taxon>Campylobacterota</taxon>
        <taxon>Epsilonproteobacteria</taxon>
        <taxon>Campylobacterales</taxon>
        <taxon>Helicobacteraceae</taxon>
        <taxon>Wolinella</taxon>
    </lineage>
</organism>
<dbReference type="KEGG" id="wsu:WS1857"/>
<gene>
    <name evidence="2" type="ordered locus">WS1857</name>
</gene>
<dbReference type="eggNOG" id="COG1342">
    <property type="taxonomic scope" value="Bacteria"/>
</dbReference>
<dbReference type="Proteomes" id="UP000000422">
    <property type="component" value="Chromosome"/>
</dbReference>
<dbReference type="Gene3D" id="3.30.420.130">
    <property type="entry name" value="Dinitrogenase iron-molybdenum cofactor biosynthesis domain"/>
    <property type="match status" value="1"/>
</dbReference>
<dbReference type="Pfam" id="PF02001">
    <property type="entry name" value="DUF134"/>
    <property type="match status" value="1"/>
</dbReference>
<keyword evidence="3" id="KW-1185">Reference proteome</keyword>
<evidence type="ECO:0000313" key="3">
    <source>
        <dbReference type="Proteomes" id="UP000000422"/>
    </source>
</evidence>
<evidence type="ECO:0000256" key="1">
    <source>
        <dbReference type="ARBA" id="ARBA00009350"/>
    </source>
</evidence>
<comment type="similarity">
    <text evidence="1">Belongs to the UPF0251 family.</text>
</comment>
<dbReference type="EMBL" id="BX571662">
    <property type="protein sequence ID" value="CAE10869.1"/>
    <property type="molecule type" value="Genomic_DNA"/>
</dbReference>
<dbReference type="AlphaFoldDB" id="Q7MR03"/>
<dbReference type="SUPFAM" id="SSF88659">
    <property type="entry name" value="Sigma3 and sigma4 domains of RNA polymerase sigma factors"/>
    <property type="match status" value="1"/>
</dbReference>
<dbReference type="InterPro" id="IPR002852">
    <property type="entry name" value="UPF0251"/>
</dbReference>
<dbReference type="STRING" id="273121.WS1857"/>
<dbReference type="InterPro" id="IPR036105">
    <property type="entry name" value="DiNase_FeMo-co_biosyn_sf"/>
</dbReference>
<dbReference type="InterPro" id="IPR013324">
    <property type="entry name" value="RNA_pol_sigma_r3/r4-like"/>
</dbReference>
<dbReference type="PANTHER" id="PTHR37478:SF2">
    <property type="entry name" value="UPF0251 PROTEIN TK0562"/>
    <property type="match status" value="1"/>
</dbReference>
<dbReference type="RefSeq" id="WP_011139652.1">
    <property type="nucleotide sequence ID" value="NC_005090.1"/>
</dbReference>
<evidence type="ECO:0000313" key="2">
    <source>
        <dbReference type="EMBL" id="CAE10869.1"/>
    </source>
</evidence>
<protein>
    <submittedName>
        <fullName evidence="2">Uncharacterized protein</fullName>
    </submittedName>
</protein>
<name>Q7MR03_WOLSU</name>
<sequence>MNKTKKRLKRLKPLYFRFLCEECKSEEEIWLRDDELEALFLADFQGLYHDECARAMGISRPTFSKMLKVARRKSVDFFIHGKRLRIEKTSSRFVLAFPTHDRIHLAPSLLEAKFLGFAQVEEGEIKALTYEENPLPKEENGCLGGGGGGGRFKLLAPLLQGSSLLVVREIGEGFKRNLESLGLSVVVSSKIHLDEVMQEI</sequence>
<dbReference type="PANTHER" id="PTHR37478">
    <property type="match status" value="1"/>
</dbReference>
<accession>Q7MR03</accession>
<reference evidence="2 3" key="1">
    <citation type="journal article" date="2003" name="Proc. Natl. Acad. Sci. U.S.A.">
        <title>Complete genome sequence and analysis of Wolinella succinogenes.</title>
        <authorList>
            <person name="Baar C."/>
            <person name="Eppinger M."/>
            <person name="Raddatz G."/>
            <person name="Simon JM."/>
            <person name="Lanz C."/>
            <person name="Klimmek O."/>
            <person name="Nandakumar R."/>
            <person name="Gross R."/>
            <person name="Rosinus A."/>
            <person name="Keller H."/>
            <person name="Jagtap P."/>
            <person name="Linke B."/>
            <person name="Meyer F."/>
            <person name="Lederer H."/>
            <person name="Schuster S.C."/>
        </authorList>
    </citation>
    <scope>NUCLEOTIDE SEQUENCE [LARGE SCALE GENOMIC DNA]</scope>
    <source>
        <strain evidence="3">ATCC 29543 / DSM 1740 / CCUG 13145 / JCM 31913 / LMG 7466 / NCTC 11488 / FDC 602W</strain>
    </source>
</reference>
<dbReference type="HOGENOM" id="CLU_115877_0_0_7"/>
<proteinExistence type="inferred from homology"/>